<proteinExistence type="predicted"/>
<evidence type="ECO:0000313" key="1">
    <source>
        <dbReference type="EMBL" id="TFK85680.1"/>
    </source>
</evidence>
<organism evidence="1 2">
    <name type="scientific">Polyporus arcularius HHB13444</name>
    <dbReference type="NCBI Taxonomy" id="1314778"/>
    <lineage>
        <taxon>Eukaryota</taxon>
        <taxon>Fungi</taxon>
        <taxon>Dikarya</taxon>
        <taxon>Basidiomycota</taxon>
        <taxon>Agaricomycotina</taxon>
        <taxon>Agaricomycetes</taxon>
        <taxon>Polyporales</taxon>
        <taxon>Polyporaceae</taxon>
        <taxon>Polyporus</taxon>
    </lineage>
</organism>
<gene>
    <name evidence="1" type="ORF">K466DRAFT_646748</name>
</gene>
<dbReference type="EMBL" id="ML211239">
    <property type="protein sequence ID" value="TFK85680.1"/>
    <property type="molecule type" value="Genomic_DNA"/>
</dbReference>
<dbReference type="Proteomes" id="UP000308197">
    <property type="component" value="Unassembled WGS sequence"/>
</dbReference>
<sequence length="162" mass="19049">MDIVPTWDGNTSTLAKWILRVETNAKRSPMVRRQLGMAEQRDHCELSWDNIHDEIEVYYMNRAGVERTWKQARALSYREPGHEDEHPGQSSIRKRELLDLVFHNTSESEQISEILAGAPRSWLMTLTPRLYHTTRELQNAIKLQEDDLMEIQESFLLEYGHD</sequence>
<dbReference type="AlphaFoldDB" id="A0A5C3PBV1"/>
<reference evidence="1 2" key="1">
    <citation type="journal article" date="2019" name="Nat. Ecol. Evol.">
        <title>Megaphylogeny resolves global patterns of mushroom evolution.</title>
        <authorList>
            <person name="Varga T."/>
            <person name="Krizsan K."/>
            <person name="Foldi C."/>
            <person name="Dima B."/>
            <person name="Sanchez-Garcia M."/>
            <person name="Sanchez-Ramirez S."/>
            <person name="Szollosi G.J."/>
            <person name="Szarkandi J.G."/>
            <person name="Papp V."/>
            <person name="Albert L."/>
            <person name="Andreopoulos W."/>
            <person name="Angelini C."/>
            <person name="Antonin V."/>
            <person name="Barry K.W."/>
            <person name="Bougher N.L."/>
            <person name="Buchanan P."/>
            <person name="Buyck B."/>
            <person name="Bense V."/>
            <person name="Catcheside P."/>
            <person name="Chovatia M."/>
            <person name="Cooper J."/>
            <person name="Damon W."/>
            <person name="Desjardin D."/>
            <person name="Finy P."/>
            <person name="Geml J."/>
            <person name="Haridas S."/>
            <person name="Hughes K."/>
            <person name="Justo A."/>
            <person name="Karasinski D."/>
            <person name="Kautmanova I."/>
            <person name="Kiss B."/>
            <person name="Kocsube S."/>
            <person name="Kotiranta H."/>
            <person name="LaButti K.M."/>
            <person name="Lechner B.E."/>
            <person name="Liimatainen K."/>
            <person name="Lipzen A."/>
            <person name="Lukacs Z."/>
            <person name="Mihaltcheva S."/>
            <person name="Morgado L.N."/>
            <person name="Niskanen T."/>
            <person name="Noordeloos M.E."/>
            <person name="Ohm R.A."/>
            <person name="Ortiz-Santana B."/>
            <person name="Ovrebo C."/>
            <person name="Racz N."/>
            <person name="Riley R."/>
            <person name="Savchenko A."/>
            <person name="Shiryaev A."/>
            <person name="Soop K."/>
            <person name="Spirin V."/>
            <person name="Szebenyi C."/>
            <person name="Tomsovsky M."/>
            <person name="Tulloss R.E."/>
            <person name="Uehling J."/>
            <person name="Grigoriev I.V."/>
            <person name="Vagvolgyi C."/>
            <person name="Papp T."/>
            <person name="Martin F.M."/>
            <person name="Miettinen O."/>
            <person name="Hibbett D.S."/>
            <person name="Nagy L.G."/>
        </authorList>
    </citation>
    <scope>NUCLEOTIDE SEQUENCE [LARGE SCALE GENOMIC DNA]</scope>
    <source>
        <strain evidence="1 2">HHB13444</strain>
    </source>
</reference>
<name>A0A5C3PBV1_9APHY</name>
<protein>
    <submittedName>
        <fullName evidence="1">Uncharacterized protein</fullName>
    </submittedName>
</protein>
<accession>A0A5C3PBV1</accession>
<keyword evidence="2" id="KW-1185">Reference proteome</keyword>
<evidence type="ECO:0000313" key="2">
    <source>
        <dbReference type="Proteomes" id="UP000308197"/>
    </source>
</evidence>
<dbReference type="InParanoid" id="A0A5C3PBV1"/>